<feature type="compositionally biased region" description="Low complexity" evidence="1">
    <location>
        <begin position="187"/>
        <end position="204"/>
    </location>
</feature>
<reference evidence="2 3" key="1">
    <citation type="submission" date="2018-07" db="EMBL/GenBank/DDBJ databases">
        <title>Genomic Encyclopedia of Type Strains, Phase IV (KMG-IV): sequencing the most valuable type-strain genomes for metagenomic binning, comparative biology and taxonomic classification.</title>
        <authorList>
            <person name="Goeker M."/>
        </authorList>
    </citation>
    <scope>NUCLEOTIDE SEQUENCE [LARGE SCALE GENOMIC DNA]</scope>
    <source>
        <strain evidence="2 3">DSM 100911</strain>
    </source>
</reference>
<evidence type="ECO:0000313" key="3">
    <source>
        <dbReference type="Proteomes" id="UP000252174"/>
    </source>
</evidence>
<proteinExistence type="predicted"/>
<accession>A0A369AMC5</accession>
<sequence length="213" mass="22834">MTSQFTSNNWNDFNDAESQQSGFDLIPKGTVVPVRMTLKPGGYDDPAQGWGGGYATESFETGSIYLAAEFVVTAGDHAKRKMWSNIGLHSKKGPTWGQMGRSFIRAALNSARNVHPQDNSPQAAAARRIQGFHELDGLEFLARVDIEKDGKGQDRNVVKVAVEPDHPDYAKWMGVPPKASGGGTSGAPAQAAPAYQAPAPQRAPVTGKPSWAQ</sequence>
<dbReference type="RefSeq" id="WP_114483865.1">
    <property type="nucleotide sequence ID" value="NZ_QPJU01000008.1"/>
</dbReference>
<evidence type="ECO:0000256" key="1">
    <source>
        <dbReference type="SAM" id="MobiDB-lite"/>
    </source>
</evidence>
<comment type="caution">
    <text evidence="2">The sequence shown here is derived from an EMBL/GenBank/DDBJ whole genome shotgun (WGS) entry which is preliminary data.</text>
</comment>
<dbReference type="AlphaFoldDB" id="A0A369AMC5"/>
<organism evidence="2 3">
    <name type="scientific">Extensimonas vulgaris</name>
    <dbReference type="NCBI Taxonomy" id="1031594"/>
    <lineage>
        <taxon>Bacteria</taxon>
        <taxon>Pseudomonadati</taxon>
        <taxon>Pseudomonadota</taxon>
        <taxon>Betaproteobacteria</taxon>
        <taxon>Burkholderiales</taxon>
        <taxon>Comamonadaceae</taxon>
        <taxon>Extensimonas</taxon>
    </lineage>
</organism>
<feature type="region of interest" description="Disordered" evidence="1">
    <location>
        <begin position="1"/>
        <end position="24"/>
    </location>
</feature>
<dbReference type="OrthoDB" id="6193799at2"/>
<gene>
    <name evidence="2" type="ORF">DFR45_10895</name>
</gene>
<dbReference type="EMBL" id="QPJU01000008">
    <property type="protein sequence ID" value="RCX08594.1"/>
    <property type="molecule type" value="Genomic_DNA"/>
</dbReference>
<feature type="region of interest" description="Disordered" evidence="1">
    <location>
        <begin position="167"/>
        <end position="213"/>
    </location>
</feature>
<evidence type="ECO:0000313" key="2">
    <source>
        <dbReference type="EMBL" id="RCX08594.1"/>
    </source>
</evidence>
<feature type="compositionally biased region" description="Polar residues" evidence="1">
    <location>
        <begin position="1"/>
        <end position="22"/>
    </location>
</feature>
<keyword evidence="3" id="KW-1185">Reference proteome</keyword>
<dbReference type="Proteomes" id="UP000252174">
    <property type="component" value="Unassembled WGS sequence"/>
</dbReference>
<name>A0A369AMC5_9BURK</name>
<protein>
    <submittedName>
        <fullName evidence="2">Uncharacterized protein</fullName>
    </submittedName>
</protein>